<dbReference type="SUPFAM" id="SSF51905">
    <property type="entry name" value="FAD/NAD(P)-binding domain"/>
    <property type="match status" value="1"/>
</dbReference>
<protein>
    <submittedName>
        <fullName evidence="1">Monooxygenase FAD-binding protein</fullName>
    </submittedName>
</protein>
<dbReference type="EMBL" id="WWBZ02000016">
    <property type="protein sequence ID" value="KAF4309825.1"/>
    <property type="molecule type" value="Genomic_DNA"/>
</dbReference>
<evidence type="ECO:0000313" key="1">
    <source>
        <dbReference type="EMBL" id="KAF4309825.1"/>
    </source>
</evidence>
<dbReference type="AlphaFoldDB" id="A0A8H4IYN8"/>
<comment type="caution">
    <text evidence="1">The sequence shown here is derived from an EMBL/GenBank/DDBJ whole genome shotgun (WGS) entry which is preliminary data.</text>
</comment>
<dbReference type="InterPro" id="IPR036188">
    <property type="entry name" value="FAD/NAD-bd_sf"/>
</dbReference>
<dbReference type="PANTHER" id="PTHR47356:SF2">
    <property type="entry name" value="FAD-BINDING DOMAIN-CONTAINING PROTEIN-RELATED"/>
    <property type="match status" value="1"/>
</dbReference>
<dbReference type="OrthoDB" id="10029326at2759"/>
<reference evidence="1" key="1">
    <citation type="submission" date="2020-04" db="EMBL/GenBank/DDBJ databases">
        <title>Genome Assembly and Annotation of Botryosphaeria dothidea sdau 11-99, a Latent Pathogen of Apple Fruit Ring Rot in China.</title>
        <authorList>
            <person name="Yu C."/>
            <person name="Diao Y."/>
            <person name="Lu Q."/>
            <person name="Zhao J."/>
            <person name="Cui S."/>
            <person name="Peng C."/>
            <person name="He B."/>
            <person name="Liu H."/>
        </authorList>
    </citation>
    <scope>NUCLEOTIDE SEQUENCE [LARGE SCALE GENOMIC DNA]</scope>
    <source>
        <strain evidence="1">Sdau11-99</strain>
    </source>
</reference>
<sequence>MSFKVIIAGASVSGLSLANMLEKFNIDYVILEAYPNVAPQLGASIGLLPSGLRILDQLGSVGYPQIFVDRQMLLQVLFDNLQFKDRVLTQKRVTRVDKAKGGVHVQTQDGCTYTGDIVVSADGVHGTVRKEMWRNANEADSNLFHLDEESRLQSDSKCIFGISKRPPALQAGPIQINAFFDGCNYLMLSAPEDWLYWFLFDGVEKASGKDISKFTKEDEDHLAKQHLGDRVTETTTFGDIYTNRLCSTPVALEEHIFARWHFGRIITVDTTSFTQVHPITAQGGNGAMETAAALVNTLRQKLHQALPDARLSDKDVEDVFAEVQAN</sequence>
<keyword evidence="1" id="KW-0560">Oxidoreductase</keyword>
<dbReference type="Proteomes" id="UP000572817">
    <property type="component" value="Unassembled WGS sequence"/>
</dbReference>
<dbReference type="PANTHER" id="PTHR47356">
    <property type="entry name" value="FAD-DEPENDENT MONOOXYGENASE ASQG-RELATED"/>
    <property type="match status" value="1"/>
</dbReference>
<dbReference type="Gene3D" id="3.50.50.60">
    <property type="entry name" value="FAD/NAD(P)-binding domain"/>
    <property type="match status" value="1"/>
</dbReference>
<keyword evidence="2" id="KW-1185">Reference proteome</keyword>
<keyword evidence="1" id="KW-0503">Monooxygenase</keyword>
<evidence type="ECO:0000313" key="2">
    <source>
        <dbReference type="Proteomes" id="UP000572817"/>
    </source>
</evidence>
<accession>A0A8H4IYN8</accession>
<proteinExistence type="predicted"/>
<dbReference type="InterPro" id="IPR050562">
    <property type="entry name" value="FAD_mOase_fung"/>
</dbReference>
<organism evidence="1 2">
    <name type="scientific">Botryosphaeria dothidea</name>
    <dbReference type="NCBI Taxonomy" id="55169"/>
    <lineage>
        <taxon>Eukaryota</taxon>
        <taxon>Fungi</taxon>
        <taxon>Dikarya</taxon>
        <taxon>Ascomycota</taxon>
        <taxon>Pezizomycotina</taxon>
        <taxon>Dothideomycetes</taxon>
        <taxon>Dothideomycetes incertae sedis</taxon>
        <taxon>Botryosphaeriales</taxon>
        <taxon>Botryosphaeriaceae</taxon>
        <taxon>Botryosphaeria</taxon>
    </lineage>
</organism>
<gene>
    <name evidence="1" type="ORF">GTA08_BOTSDO03101</name>
</gene>
<dbReference type="GO" id="GO:0004497">
    <property type="term" value="F:monooxygenase activity"/>
    <property type="evidence" value="ECO:0007669"/>
    <property type="project" value="UniProtKB-KW"/>
</dbReference>
<name>A0A8H4IYN8_9PEZI</name>